<keyword evidence="5" id="KW-1185">Reference proteome</keyword>
<organism evidence="4 5">
    <name type="scientific">Folsomia candida</name>
    <name type="common">Springtail</name>
    <dbReference type="NCBI Taxonomy" id="158441"/>
    <lineage>
        <taxon>Eukaryota</taxon>
        <taxon>Metazoa</taxon>
        <taxon>Ecdysozoa</taxon>
        <taxon>Arthropoda</taxon>
        <taxon>Hexapoda</taxon>
        <taxon>Collembola</taxon>
        <taxon>Entomobryomorpha</taxon>
        <taxon>Isotomoidea</taxon>
        <taxon>Isotomidae</taxon>
        <taxon>Proisotominae</taxon>
        <taxon>Folsomia</taxon>
    </lineage>
</organism>
<dbReference type="Proteomes" id="UP000198287">
    <property type="component" value="Unassembled WGS sequence"/>
</dbReference>
<dbReference type="InterPro" id="IPR011032">
    <property type="entry name" value="GroES-like_sf"/>
</dbReference>
<dbReference type="OrthoDB" id="809632at2759"/>
<dbReference type="GO" id="GO:0006693">
    <property type="term" value="P:prostaglandin metabolic process"/>
    <property type="evidence" value="ECO:0007669"/>
    <property type="project" value="TreeGrafter"/>
</dbReference>
<name>A0A226EPQ1_FOLCA</name>
<dbReference type="FunFam" id="3.40.50.720:FF:000121">
    <property type="entry name" value="Prostaglandin reductase 2"/>
    <property type="match status" value="1"/>
</dbReference>
<feature type="domain" description="Alcohol dehydrogenase-like C-terminal" evidence="3">
    <location>
        <begin position="65"/>
        <end position="195"/>
    </location>
</feature>
<sequence length="240" mass="26229">MTICNPDKLKGLFRGVFPMPDLQGLPDSYALGVCGLTGLAAYFGLLKICQPKSGETVVISSAAGGTGSVAGQIAKIKGCKVIGFAGSEEKVRWLLDLGFDQSFNYKEINVDHTLKKWAVEGVNCYFDNVGGDLTFWVLQNTNESGRVALCGAISSYNDDPKTAKVQFDYTSMIYKQIKMEGFLVNRWFPEWGPAIGELIGWVKDGRVKSRETVVEGFESLPQAFIDIFEGKNVGKMIVAV</sequence>
<evidence type="ECO:0000259" key="3">
    <source>
        <dbReference type="Pfam" id="PF00107"/>
    </source>
</evidence>
<dbReference type="OMA" id="YPIKNIH"/>
<evidence type="ECO:0000313" key="4">
    <source>
        <dbReference type="EMBL" id="OXA59127.1"/>
    </source>
</evidence>
<dbReference type="PANTHER" id="PTHR43205">
    <property type="entry name" value="PROSTAGLANDIN REDUCTASE"/>
    <property type="match status" value="1"/>
</dbReference>
<dbReference type="InterPro" id="IPR045010">
    <property type="entry name" value="MDR_fam"/>
</dbReference>
<dbReference type="EMBL" id="LNIX01000002">
    <property type="protein sequence ID" value="OXA59127.1"/>
    <property type="molecule type" value="Genomic_DNA"/>
</dbReference>
<dbReference type="Gene3D" id="3.40.50.720">
    <property type="entry name" value="NAD(P)-binding Rossmann-like Domain"/>
    <property type="match status" value="1"/>
</dbReference>
<comment type="caution">
    <text evidence="4">The sequence shown here is derived from an EMBL/GenBank/DDBJ whole genome shotgun (WGS) entry which is preliminary data.</text>
</comment>
<dbReference type="EC" id="1.3.1.48" evidence="1"/>
<dbReference type="AlphaFoldDB" id="A0A226EPQ1"/>
<dbReference type="SUPFAM" id="SSF50129">
    <property type="entry name" value="GroES-like"/>
    <property type="match status" value="1"/>
</dbReference>
<keyword evidence="2" id="KW-0560">Oxidoreductase</keyword>
<dbReference type="InterPro" id="IPR036291">
    <property type="entry name" value="NAD(P)-bd_dom_sf"/>
</dbReference>
<reference evidence="4 5" key="1">
    <citation type="submission" date="2015-12" db="EMBL/GenBank/DDBJ databases">
        <title>The genome of Folsomia candida.</title>
        <authorList>
            <person name="Faddeeva A."/>
            <person name="Derks M.F."/>
            <person name="Anvar Y."/>
            <person name="Smit S."/>
            <person name="Van Straalen N."/>
            <person name="Roelofs D."/>
        </authorList>
    </citation>
    <scope>NUCLEOTIDE SEQUENCE [LARGE SCALE GENOMIC DNA]</scope>
    <source>
        <strain evidence="4 5">VU population</strain>
        <tissue evidence="4">Whole body</tissue>
    </source>
</reference>
<dbReference type="InterPro" id="IPR013149">
    <property type="entry name" value="ADH-like_C"/>
</dbReference>
<proteinExistence type="predicted"/>
<gene>
    <name evidence="4" type="ORF">Fcan01_05441</name>
</gene>
<dbReference type="SUPFAM" id="SSF51735">
    <property type="entry name" value="NAD(P)-binding Rossmann-fold domains"/>
    <property type="match status" value="1"/>
</dbReference>
<evidence type="ECO:0000256" key="2">
    <source>
        <dbReference type="ARBA" id="ARBA00023002"/>
    </source>
</evidence>
<dbReference type="Pfam" id="PF00107">
    <property type="entry name" value="ADH_zinc_N"/>
    <property type="match status" value="1"/>
</dbReference>
<dbReference type="Gene3D" id="3.90.180.10">
    <property type="entry name" value="Medium-chain alcohol dehydrogenases, catalytic domain"/>
    <property type="match status" value="1"/>
</dbReference>
<protein>
    <recommendedName>
        <fullName evidence="1">15-oxoprostaglandin 13-reductase</fullName>
        <ecNumber evidence="1">1.3.1.48</ecNumber>
    </recommendedName>
</protein>
<dbReference type="PANTHER" id="PTHR43205:SF7">
    <property type="entry name" value="PROSTAGLANDIN REDUCTASE 1"/>
    <property type="match status" value="1"/>
</dbReference>
<dbReference type="GO" id="GO:0047522">
    <property type="term" value="F:15-oxoprostaglandin 13-reductase [NAD(P)+] activity"/>
    <property type="evidence" value="ECO:0007669"/>
    <property type="project" value="UniProtKB-EC"/>
</dbReference>
<evidence type="ECO:0000313" key="5">
    <source>
        <dbReference type="Proteomes" id="UP000198287"/>
    </source>
</evidence>
<accession>A0A226EPQ1</accession>
<evidence type="ECO:0000256" key="1">
    <source>
        <dbReference type="ARBA" id="ARBA00011981"/>
    </source>
</evidence>